<dbReference type="Pfam" id="PF00940">
    <property type="entry name" value="RNA_pol"/>
    <property type="match status" value="1"/>
</dbReference>
<evidence type="ECO:0000313" key="10">
    <source>
        <dbReference type="Proteomes" id="UP000052237"/>
    </source>
</evidence>
<evidence type="ECO:0000256" key="1">
    <source>
        <dbReference type="ARBA" id="ARBA00009493"/>
    </source>
</evidence>
<dbReference type="SUPFAM" id="SSF56672">
    <property type="entry name" value="DNA/RNA polymerases"/>
    <property type="match status" value="1"/>
</dbReference>
<reference evidence="9 10" key="1">
    <citation type="submission" date="2015-11" db="EMBL/GenBank/DDBJ databases">
        <authorList>
            <consortium name="Pathogen Informatics"/>
        </authorList>
    </citation>
    <scope>NUCLEOTIDE SEQUENCE [LARGE SCALE GENOMIC DNA]</scope>
    <source>
        <strain evidence="9 10">006A-0059</strain>
    </source>
</reference>
<dbReference type="InterPro" id="IPR037159">
    <property type="entry name" value="RNA_POL_N_sf"/>
</dbReference>
<dbReference type="PANTHER" id="PTHR10102:SF0">
    <property type="entry name" value="DNA-DIRECTED RNA POLYMERASE, MITOCHONDRIAL"/>
    <property type="match status" value="1"/>
</dbReference>
<evidence type="ECO:0000256" key="6">
    <source>
        <dbReference type="ARBA" id="ARBA00023163"/>
    </source>
</evidence>
<comment type="similarity">
    <text evidence="1">Belongs to the phage and mitochondrial RNA polymerase family.</text>
</comment>
<evidence type="ECO:0000313" key="9">
    <source>
        <dbReference type="EMBL" id="CUU71363.1"/>
    </source>
</evidence>
<evidence type="ECO:0000259" key="8">
    <source>
        <dbReference type="SMART" id="SM01311"/>
    </source>
</evidence>
<dbReference type="Gene3D" id="1.10.150.20">
    <property type="entry name" value="5' to 3' exonuclease, C-terminal subdomain"/>
    <property type="match status" value="1"/>
</dbReference>
<dbReference type="InterPro" id="IPR043502">
    <property type="entry name" value="DNA/RNA_pol_sf"/>
</dbReference>
<comment type="caution">
    <text evidence="9">The sequence shown here is derived from an EMBL/GenBank/DDBJ whole genome shotgun (WGS) entry which is preliminary data.</text>
</comment>
<dbReference type="PROSITE" id="PS00900">
    <property type="entry name" value="RNA_POL_PHAGE_1"/>
    <property type="match status" value="1"/>
</dbReference>
<evidence type="ECO:0000256" key="3">
    <source>
        <dbReference type="ARBA" id="ARBA00022478"/>
    </source>
</evidence>
<sequence length="841" mass="95252">MTIEDLKDKIYESKLNIKDSLYIRQLELELESVSIGVAKAREEILKAKQNGTYSTSKAGIVLVYQLMQPLAKALVEFIQNSHKGSSIKDMELSELLQKVKLDKASFIILRTILNFMCDKDSVKILTLSTGISKALLDELNIENFKQSEGNARLVLDIEARDAKRCKSKDRTKAFLYSVMEDKGIAKEILDKEHLVTFGHKLILIFNQATGLLKIRQKKIGKHSAYVVEPTLELAGYIESIEGQCELLNPLVYPMIAPPKDHAPNTYGGFYSGIESLRVPLVKDVSKRHKSYLKDLKIPLVYSAINIIQQTKWCINTRVLEVFKHYLELGIDISELDIPSLDEIPLPPSPYDKTMDKEAFTKFKEANQNLIRSYQTACSEVYSRNAANRSKRILYKTLVNIATKFKDEQGIYFCYDLDWRGRVYSVQSGHCPNPQGMGISKALLKFAEGKAIGSSGGKWLSLHGANAFGDDKLSLEDRFKWAYENERDIIAVAKDPYENKWWWEADDSWKFLAFCFEWYEFYKSGYNSSFKSHIPIALDGTCSGIQHFSALLLDERGAIATNVINSDIDKPSDIYAEVAKVVSKRVHNDALAGIAEARVCDGKIDRSICKRNTMTTPYGVTSRGMIDQLYNELDPYTFRGSEVGFFKVCAYLAKCNYEAIGEVVVASRLAMDWLKSVARVMQKANKVFQWTTPSGFVVKQVYKKPKTKKVSTFWGGSRLRLDIQEDSDLINHKKVIQGQAPNYIHSMDAAHLILSVNKAFDKGIDSFALIHDSFGIYPSDCENMLEALKEAFIEMYSNDNLTKFRDEIASQMPTELVELIPPVPNKGNLDITKVKEARYIFS</sequence>
<dbReference type="RefSeq" id="WP_059434939.1">
    <property type="nucleotide sequence ID" value="NZ_FAVB01000001.1"/>
</dbReference>
<name>A0A0S4RDQ4_CAMHY</name>
<keyword evidence="5" id="KW-0548">Nucleotidyltransferase</keyword>
<dbReference type="AlphaFoldDB" id="A0A0S4RDQ4"/>
<dbReference type="EMBL" id="FAVB01000001">
    <property type="protein sequence ID" value="CUU71363.1"/>
    <property type="molecule type" value="Genomic_DNA"/>
</dbReference>
<dbReference type="InterPro" id="IPR029262">
    <property type="entry name" value="RPOL_N"/>
</dbReference>
<keyword evidence="6" id="KW-0804">Transcription</keyword>
<feature type="domain" description="DNA-directed RNA polymerase N-terminal" evidence="8">
    <location>
        <begin position="23"/>
        <end position="309"/>
    </location>
</feature>
<dbReference type="GO" id="GO:0003899">
    <property type="term" value="F:DNA-directed RNA polymerase activity"/>
    <property type="evidence" value="ECO:0007669"/>
    <property type="project" value="UniProtKB-EC"/>
</dbReference>
<evidence type="ECO:0000256" key="7">
    <source>
        <dbReference type="ARBA" id="ARBA00048552"/>
    </source>
</evidence>
<dbReference type="Gene3D" id="1.10.287.280">
    <property type="match status" value="1"/>
</dbReference>
<dbReference type="GO" id="GO:0006351">
    <property type="term" value="P:DNA-templated transcription"/>
    <property type="evidence" value="ECO:0007669"/>
    <property type="project" value="InterPro"/>
</dbReference>
<evidence type="ECO:0000256" key="4">
    <source>
        <dbReference type="ARBA" id="ARBA00022679"/>
    </source>
</evidence>
<dbReference type="InterPro" id="IPR046950">
    <property type="entry name" value="DNA-dir_Rpol_C_phage-type"/>
</dbReference>
<keyword evidence="3" id="KW-0240">DNA-directed RNA polymerase</keyword>
<dbReference type="Proteomes" id="UP000052237">
    <property type="component" value="Unassembled WGS sequence"/>
</dbReference>
<dbReference type="Gene3D" id="1.10.287.260">
    <property type="match status" value="1"/>
</dbReference>
<keyword evidence="4" id="KW-0808">Transferase</keyword>
<dbReference type="EC" id="2.7.7.6" evidence="2"/>
<dbReference type="PANTHER" id="PTHR10102">
    <property type="entry name" value="DNA-DIRECTED RNA POLYMERASE, MITOCHONDRIAL"/>
    <property type="match status" value="1"/>
</dbReference>
<accession>A0A0S4RDQ4</accession>
<dbReference type="GO" id="GO:0003677">
    <property type="term" value="F:DNA binding"/>
    <property type="evidence" value="ECO:0007669"/>
    <property type="project" value="InterPro"/>
</dbReference>
<protein>
    <recommendedName>
        <fullName evidence="2">DNA-directed RNA polymerase</fullName>
        <ecNumber evidence="2">2.7.7.6</ecNumber>
    </recommendedName>
</protein>
<gene>
    <name evidence="9" type="ORF">ERS686654_00332</name>
</gene>
<dbReference type="GO" id="GO:0000428">
    <property type="term" value="C:DNA-directed RNA polymerase complex"/>
    <property type="evidence" value="ECO:0007669"/>
    <property type="project" value="UniProtKB-KW"/>
</dbReference>
<evidence type="ECO:0000256" key="2">
    <source>
        <dbReference type="ARBA" id="ARBA00012418"/>
    </source>
</evidence>
<dbReference type="InterPro" id="IPR024075">
    <property type="entry name" value="DNA-dir_RNA_pol_helix_hairp_sf"/>
</dbReference>
<comment type="catalytic activity">
    <reaction evidence="7">
        <text>RNA(n) + a ribonucleoside 5'-triphosphate = RNA(n+1) + diphosphate</text>
        <dbReference type="Rhea" id="RHEA:21248"/>
        <dbReference type="Rhea" id="RHEA-COMP:14527"/>
        <dbReference type="Rhea" id="RHEA-COMP:17342"/>
        <dbReference type="ChEBI" id="CHEBI:33019"/>
        <dbReference type="ChEBI" id="CHEBI:61557"/>
        <dbReference type="ChEBI" id="CHEBI:140395"/>
        <dbReference type="EC" id="2.7.7.6"/>
    </reaction>
</comment>
<organism evidence="9 10">
    <name type="scientific">Campylobacter hyointestinalis subsp. hyointestinalis</name>
    <dbReference type="NCBI Taxonomy" id="91352"/>
    <lineage>
        <taxon>Bacteria</taxon>
        <taxon>Pseudomonadati</taxon>
        <taxon>Campylobacterota</taxon>
        <taxon>Epsilonproteobacteria</taxon>
        <taxon>Campylobacterales</taxon>
        <taxon>Campylobacteraceae</taxon>
        <taxon>Campylobacter</taxon>
    </lineage>
</organism>
<keyword evidence="10" id="KW-1185">Reference proteome</keyword>
<dbReference type="Pfam" id="PF14700">
    <property type="entry name" value="RPOL_N"/>
    <property type="match status" value="1"/>
</dbReference>
<dbReference type="Gene3D" id="1.10.1320.10">
    <property type="entry name" value="DNA-directed RNA polymerase, N-terminal domain"/>
    <property type="match status" value="1"/>
</dbReference>
<evidence type="ECO:0000256" key="5">
    <source>
        <dbReference type="ARBA" id="ARBA00022695"/>
    </source>
</evidence>
<dbReference type="InterPro" id="IPR002092">
    <property type="entry name" value="DNA-dir_Rpol_phage-type"/>
</dbReference>
<proteinExistence type="inferred from homology"/>
<dbReference type="SMART" id="SM01311">
    <property type="entry name" value="RPOL_N"/>
    <property type="match status" value="1"/>
</dbReference>